<reference evidence="1 2" key="1">
    <citation type="journal article" date="2019" name="Nat. Ecol. Evol.">
        <title>Megaphylogeny resolves global patterns of mushroom evolution.</title>
        <authorList>
            <person name="Varga T."/>
            <person name="Krizsan K."/>
            <person name="Foldi C."/>
            <person name="Dima B."/>
            <person name="Sanchez-Garcia M."/>
            <person name="Sanchez-Ramirez S."/>
            <person name="Szollosi G.J."/>
            <person name="Szarkandi J.G."/>
            <person name="Papp V."/>
            <person name="Albert L."/>
            <person name="Andreopoulos W."/>
            <person name="Angelini C."/>
            <person name="Antonin V."/>
            <person name="Barry K.W."/>
            <person name="Bougher N.L."/>
            <person name="Buchanan P."/>
            <person name="Buyck B."/>
            <person name="Bense V."/>
            <person name="Catcheside P."/>
            <person name="Chovatia M."/>
            <person name="Cooper J."/>
            <person name="Damon W."/>
            <person name="Desjardin D."/>
            <person name="Finy P."/>
            <person name="Geml J."/>
            <person name="Haridas S."/>
            <person name="Hughes K."/>
            <person name="Justo A."/>
            <person name="Karasinski D."/>
            <person name="Kautmanova I."/>
            <person name="Kiss B."/>
            <person name="Kocsube S."/>
            <person name="Kotiranta H."/>
            <person name="LaButti K.M."/>
            <person name="Lechner B.E."/>
            <person name="Liimatainen K."/>
            <person name="Lipzen A."/>
            <person name="Lukacs Z."/>
            <person name="Mihaltcheva S."/>
            <person name="Morgado L.N."/>
            <person name="Niskanen T."/>
            <person name="Noordeloos M.E."/>
            <person name="Ohm R.A."/>
            <person name="Ortiz-Santana B."/>
            <person name="Ovrebo C."/>
            <person name="Racz N."/>
            <person name="Riley R."/>
            <person name="Savchenko A."/>
            <person name="Shiryaev A."/>
            <person name="Soop K."/>
            <person name="Spirin V."/>
            <person name="Szebenyi C."/>
            <person name="Tomsovsky M."/>
            <person name="Tulloss R.E."/>
            <person name="Uehling J."/>
            <person name="Grigoriev I.V."/>
            <person name="Vagvolgyi C."/>
            <person name="Papp T."/>
            <person name="Martin F.M."/>
            <person name="Miettinen O."/>
            <person name="Hibbett D.S."/>
            <person name="Nagy L.G."/>
        </authorList>
    </citation>
    <scope>NUCLEOTIDE SEQUENCE [LARGE SCALE GENOMIC DNA]</scope>
    <source>
        <strain evidence="1 2">NL-1719</strain>
    </source>
</reference>
<accession>A0ACD3ARP3</accession>
<proteinExistence type="predicted"/>
<dbReference type="EMBL" id="ML208372">
    <property type="protein sequence ID" value="TFK67597.1"/>
    <property type="molecule type" value="Genomic_DNA"/>
</dbReference>
<gene>
    <name evidence="1" type="ORF">BDN72DRAFT_91830</name>
</gene>
<evidence type="ECO:0000313" key="2">
    <source>
        <dbReference type="Proteomes" id="UP000308600"/>
    </source>
</evidence>
<keyword evidence="2" id="KW-1185">Reference proteome</keyword>
<evidence type="ECO:0000313" key="1">
    <source>
        <dbReference type="EMBL" id="TFK67597.1"/>
    </source>
</evidence>
<organism evidence="1 2">
    <name type="scientific">Pluteus cervinus</name>
    <dbReference type="NCBI Taxonomy" id="181527"/>
    <lineage>
        <taxon>Eukaryota</taxon>
        <taxon>Fungi</taxon>
        <taxon>Dikarya</taxon>
        <taxon>Basidiomycota</taxon>
        <taxon>Agaricomycotina</taxon>
        <taxon>Agaricomycetes</taxon>
        <taxon>Agaricomycetidae</taxon>
        <taxon>Agaricales</taxon>
        <taxon>Pluteineae</taxon>
        <taxon>Pluteaceae</taxon>
        <taxon>Pluteus</taxon>
    </lineage>
</organism>
<protein>
    <submittedName>
        <fullName evidence="1">Uncharacterized protein</fullName>
    </submittedName>
</protein>
<sequence>MVIDSTRIRLHQVVDKTFVIAQLMMPRWTRNFWYGMAACMVPSRANDQYSQKHQTCPVWKRNILSHNHQTAQDAQAVDWALWFDAAVLKDGEEMDDTKSRLTMLAIGKMAPIWRTRSREGRCRALLTSDRPCLHMIELLKHKACMKEAFRSQRGRKSWTSKALEMSCAPPFSSPF</sequence>
<name>A0ACD3ARP3_9AGAR</name>
<dbReference type="Proteomes" id="UP000308600">
    <property type="component" value="Unassembled WGS sequence"/>
</dbReference>